<proteinExistence type="predicted"/>
<dbReference type="SFLD" id="SFLDG01386">
    <property type="entry name" value="main_SPASM_domain-containing"/>
    <property type="match status" value="1"/>
</dbReference>
<dbReference type="AlphaFoldDB" id="A0AA35XCP4"/>
<dbReference type="CDD" id="cd01335">
    <property type="entry name" value="Radical_SAM"/>
    <property type="match status" value="1"/>
</dbReference>
<sequence length="446" mass="50115">MENTKVQAVSWNITRLCNLKCTHCYLPAGFVDTNELANGNFQLSDIQNSHEYSRDAELSQSQCFRVIDEIAEINPHILLILTGGEPLLRPDILEISKYASDTGFLVVMGTNGVLLNDEVVEKMQGHGVTGAGISLDSIQPTNHDRFRGMEGAWKATMNGVEALKRAQLDFLVQTSVTQWNYDEIPEIVEFAYQLGAKVLNLYFLVRTGRGKTVMDITPAQYEKMLETLFKLQAAYAGKMLIAAKCAPHYKRVIYEQQSDSAFLQGYPSGTCPCGIYYCRITPEGELTPCPYLPVSVGNLKDESFVKLWNESETFQNLRNRDVLEGKCGACEFREVCGGCRARAYATTGNYLAEDASCEYQPGQYGAPLVQIEKKIAFATETDYDLQWTPAAEKRLKRVPSFARGMVIKSVERYAREHGHREVTPELMQAVKKRFDKTGIPSFRPKR</sequence>
<dbReference type="InterPro" id="IPR013580">
    <property type="entry name" value="LI-POR_suB-like_C"/>
</dbReference>
<dbReference type="InterPro" id="IPR042298">
    <property type="entry name" value="P-CP_red_C"/>
</dbReference>
<gene>
    <name evidence="8" type="ORF">GBAR_LOCUS25416</name>
</gene>
<dbReference type="InterPro" id="IPR007197">
    <property type="entry name" value="rSAM"/>
</dbReference>
<evidence type="ECO:0000256" key="5">
    <source>
        <dbReference type="ARBA" id="ARBA00023004"/>
    </source>
</evidence>
<evidence type="ECO:0000256" key="1">
    <source>
        <dbReference type="ARBA" id="ARBA00001966"/>
    </source>
</evidence>
<evidence type="ECO:0000256" key="2">
    <source>
        <dbReference type="ARBA" id="ARBA00022485"/>
    </source>
</evidence>
<dbReference type="Gene3D" id="1.10.8.550">
    <property type="entry name" value="Proto-chlorophyllide reductase 57 kD subunit B"/>
    <property type="match status" value="1"/>
</dbReference>
<dbReference type="InterPro" id="IPR050377">
    <property type="entry name" value="Radical_SAM_PqqE_MftC-like"/>
</dbReference>
<dbReference type="Pfam" id="PF13186">
    <property type="entry name" value="SPASM"/>
    <property type="match status" value="1"/>
</dbReference>
<dbReference type="SMART" id="SM00729">
    <property type="entry name" value="Elp3"/>
    <property type="match status" value="1"/>
</dbReference>
<dbReference type="PANTHER" id="PTHR11228">
    <property type="entry name" value="RADICAL SAM DOMAIN PROTEIN"/>
    <property type="match status" value="1"/>
</dbReference>
<dbReference type="InterPro" id="IPR006638">
    <property type="entry name" value="Elp3/MiaA/NifB-like_rSAM"/>
</dbReference>
<dbReference type="Proteomes" id="UP001174909">
    <property type="component" value="Unassembled WGS sequence"/>
</dbReference>
<keyword evidence="6" id="KW-0411">Iron-sulfur</keyword>
<keyword evidence="2" id="KW-0004">4Fe-4S</keyword>
<feature type="domain" description="Radical SAM core" evidence="7">
    <location>
        <begin position="3"/>
        <end position="234"/>
    </location>
</feature>
<dbReference type="SFLD" id="SFLDG01067">
    <property type="entry name" value="SPASM/twitch_domain_containing"/>
    <property type="match status" value="1"/>
</dbReference>
<dbReference type="Gene3D" id="3.20.20.70">
    <property type="entry name" value="Aldolase class I"/>
    <property type="match status" value="1"/>
</dbReference>
<evidence type="ECO:0000259" key="7">
    <source>
        <dbReference type="PROSITE" id="PS51918"/>
    </source>
</evidence>
<keyword evidence="4" id="KW-0479">Metal-binding</keyword>
<evidence type="ECO:0000256" key="4">
    <source>
        <dbReference type="ARBA" id="ARBA00022723"/>
    </source>
</evidence>
<keyword evidence="3" id="KW-0949">S-adenosyl-L-methionine</keyword>
<dbReference type="InterPro" id="IPR058240">
    <property type="entry name" value="rSAM_sf"/>
</dbReference>
<accession>A0AA35XCP4</accession>
<comment type="cofactor">
    <cofactor evidence="1">
        <name>[4Fe-4S] cluster</name>
        <dbReference type="ChEBI" id="CHEBI:49883"/>
    </cofactor>
</comment>
<dbReference type="InterPro" id="IPR013785">
    <property type="entry name" value="Aldolase_TIM"/>
</dbReference>
<dbReference type="Pfam" id="PF04055">
    <property type="entry name" value="Radical_SAM"/>
    <property type="match status" value="1"/>
</dbReference>
<dbReference type="PANTHER" id="PTHR11228:SF7">
    <property type="entry name" value="PQQA PEPTIDE CYCLASE"/>
    <property type="match status" value="1"/>
</dbReference>
<dbReference type="InterPro" id="IPR017200">
    <property type="entry name" value="PqqE-like"/>
</dbReference>
<dbReference type="SFLD" id="SFLDS00029">
    <property type="entry name" value="Radical_SAM"/>
    <property type="match status" value="1"/>
</dbReference>
<dbReference type="NCBIfam" id="TIGR04085">
    <property type="entry name" value="rSAM_more_4Fe4S"/>
    <property type="match status" value="1"/>
</dbReference>
<evidence type="ECO:0000256" key="3">
    <source>
        <dbReference type="ARBA" id="ARBA00022691"/>
    </source>
</evidence>
<dbReference type="PIRSF" id="PIRSF037420">
    <property type="entry name" value="PQQ_syn_pqqE"/>
    <property type="match status" value="1"/>
</dbReference>
<evidence type="ECO:0000256" key="6">
    <source>
        <dbReference type="ARBA" id="ARBA00023014"/>
    </source>
</evidence>
<dbReference type="Pfam" id="PF08369">
    <property type="entry name" value="PCP_red"/>
    <property type="match status" value="1"/>
</dbReference>
<dbReference type="SUPFAM" id="SSF102114">
    <property type="entry name" value="Radical SAM enzymes"/>
    <property type="match status" value="1"/>
</dbReference>
<dbReference type="GO" id="GO:0051539">
    <property type="term" value="F:4 iron, 4 sulfur cluster binding"/>
    <property type="evidence" value="ECO:0007669"/>
    <property type="project" value="UniProtKB-KW"/>
</dbReference>
<comment type="caution">
    <text evidence="8">The sequence shown here is derived from an EMBL/GenBank/DDBJ whole genome shotgun (WGS) entry which is preliminary data.</text>
</comment>
<dbReference type="EMBL" id="CASHTH010003516">
    <property type="protein sequence ID" value="CAI8045972.1"/>
    <property type="molecule type" value="Genomic_DNA"/>
</dbReference>
<dbReference type="GO" id="GO:0016491">
    <property type="term" value="F:oxidoreductase activity"/>
    <property type="evidence" value="ECO:0007669"/>
    <property type="project" value="InterPro"/>
</dbReference>
<dbReference type="CDD" id="cd21123">
    <property type="entry name" value="SPASM_MftC-like"/>
    <property type="match status" value="1"/>
</dbReference>
<name>A0AA35XCP4_GEOBA</name>
<dbReference type="PROSITE" id="PS51918">
    <property type="entry name" value="RADICAL_SAM"/>
    <property type="match status" value="1"/>
</dbReference>
<dbReference type="InterPro" id="IPR023885">
    <property type="entry name" value="4Fe4S-binding_SPASM_dom"/>
</dbReference>
<organism evidence="8 9">
    <name type="scientific">Geodia barretti</name>
    <name type="common">Barrett's horny sponge</name>
    <dbReference type="NCBI Taxonomy" id="519541"/>
    <lineage>
        <taxon>Eukaryota</taxon>
        <taxon>Metazoa</taxon>
        <taxon>Porifera</taxon>
        <taxon>Demospongiae</taxon>
        <taxon>Heteroscleromorpha</taxon>
        <taxon>Tetractinellida</taxon>
        <taxon>Astrophorina</taxon>
        <taxon>Geodiidae</taxon>
        <taxon>Geodia</taxon>
    </lineage>
</organism>
<keyword evidence="5" id="KW-0408">Iron</keyword>
<evidence type="ECO:0000313" key="8">
    <source>
        <dbReference type="EMBL" id="CAI8045972.1"/>
    </source>
</evidence>
<evidence type="ECO:0000313" key="9">
    <source>
        <dbReference type="Proteomes" id="UP001174909"/>
    </source>
</evidence>
<reference evidence="8" key="1">
    <citation type="submission" date="2023-03" db="EMBL/GenBank/DDBJ databases">
        <authorList>
            <person name="Steffen K."/>
            <person name="Cardenas P."/>
        </authorList>
    </citation>
    <scope>NUCLEOTIDE SEQUENCE</scope>
</reference>
<dbReference type="GO" id="GO:0046872">
    <property type="term" value="F:metal ion binding"/>
    <property type="evidence" value="ECO:0007669"/>
    <property type="project" value="UniProtKB-KW"/>
</dbReference>
<keyword evidence="9" id="KW-1185">Reference proteome</keyword>
<protein>
    <submittedName>
        <fullName evidence="8">AdoMet-dependent heme synthase</fullName>
    </submittedName>
</protein>